<dbReference type="eggNOG" id="ENOG502ZQCI">
    <property type="taxonomic scope" value="Bacteria"/>
</dbReference>
<evidence type="ECO:0000313" key="1">
    <source>
        <dbReference type="EMBL" id="AFZ49881.1"/>
    </source>
</evidence>
<dbReference type="EMBL" id="CP003944">
    <property type="protein sequence ID" value="AFZ49881.1"/>
    <property type="molecule type" value="Genomic_DNA"/>
</dbReference>
<keyword evidence="2" id="KW-1185">Reference proteome</keyword>
<name>K9YSG4_DACS8</name>
<evidence type="ECO:0000313" key="2">
    <source>
        <dbReference type="Proteomes" id="UP000010482"/>
    </source>
</evidence>
<dbReference type="PATRIC" id="fig|13035.3.peg.1331"/>
<dbReference type="AlphaFoldDB" id="K9YSG4"/>
<proteinExistence type="predicted"/>
<dbReference type="HOGENOM" id="CLU_124487_0_0_3"/>
<organism evidence="1 2">
    <name type="scientific">Dactylococcopsis salina (strain PCC 8305)</name>
    <name type="common">Myxobactron salinum</name>
    <dbReference type="NCBI Taxonomy" id="13035"/>
    <lineage>
        <taxon>Bacteria</taxon>
        <taxon>Bacillati</taxon>
        <taxon>Cyanobacteriota</taxon>
        <taxon>Cyanophyceae</taxon>
        <taxon>Nodosilineales</taxon>
        <taxon>Cymatolegaceae</taxon>
        <taxon>Dactylococcopsis</taxon>
    </lineage>
</organism>
<dbReference type="Proteomes" id="UP000010482">
    <property type="component" value="Chromosome"/>
</dbReference>
<reference evidence="1" key="1">
    <citation type="submission" date="2012-04" db="EMBL/GenBank/DDBJ databases">
        <title>Finished genome of Dactylococcopsis salina PCC 8305.</title>
        <authorList>
            <consortium name="US DOE Joint Genome Institute"/>
            <person name="Gugger M."/>
            <person name="Coursin T."/>
            <person name="Rippka R."/>
            <person name="Tandeau De Marsac N."/>
            <person name="Huntemann M."/>
            <person name="Wei C.-L."/>
            <person name="Han J."/>
            <person name="Detter J.C."/>
            <person name="Han C."/>
            <person name="Tapia R."/>
            <person name="Daligault H."/>
            <person name="Chen A."/>
            <person name="Krypides N."/>
            <person name="Mavromatis K."/>
            <person name="Markowitz V."/>
            <person name="Szeto E."/>
            <person name="Ivanova N."/>
            <person name="Ovchinnikova G."/>
            <person name="Pagani I."/>
            <person name="Pati A."/>
            <person name="Goodwin L."/>
            <person name="Peters L."/>
            <person name="Pitluck S."/>
            <person name="Woyke T."/>
            <person name="Kerfeld C."/>
        </authorList>
    </citation>
    <scope>NUCLEOTIDE SEQUENCE [LARGE SCALE GENOMIC DNA]</scope>
    <source>
        <strain evidence="1">PCC 8305</strain>
    </source>
</reference>
<sequence length="200" mass="23239">MNWDKNQAKKTMPIKQSQYETLLAEYSNRESAIALLRQHRPYLEMLPSLRRPDESVITLPLPLLQLRNSKSSMGDDFSRSQAVQLPCDLALITCDPEWKIKMGVEIMVFIHRPEEEFSQFLRRWRQTEAWLHQDYEWIMPPGKEHIFSEGAQKAYPLFVGFTETSNCVRRGFKGAGLPLLIQTLETDIESDQEVVPSPLM</sequence>
<protein>
    <submittedName>
        <fullName evidence="1">Uncharacterized protein</fullName>
    </submittedName>
</protein>
<dbReference type="KEGG" id="dsl:Dacsa_1180"/>
<gene>
    <name evidence="1" type="ORF">Dacsa_1180</name>
</gene>
<accession>K9YSG4</accession>
<dbReference type="STRING" id="13035.Dacsa_1180"/>